<dbReference type="PANTHER" id="PTHR34989">
    <property type="entry name" value="PROTEIN HDED"/>
    <property type="match status" value="1"/>
</dbReference>
<evidence type="ECO:0000313" key="2">
    <source>
        <dbReference type="EMBL" id="RKD86157.1"/>
    </source>
</evidence>
<keyword evidence="1" id="KW-0812">Transmembrane</keyword>
<protein>
    <submittedName>
        <fullName evidence="2">Uncharacterized membrane protein HdeD (DUF308 family)</fullName>
    </submittedName>
</protein>
<keyword evidence="1" id="KW-1133">Transmembrane helix</keyword>
<reference evidence="2 3" key="1">
    <citation type="submission" date="2018-09" db="EMBL/GenBank/DDBJ databases">
        <title>Genomic Encyclopedia of Archaeal and Bacterial Type Strains, Phase II (KMG-II): from individual species to whole genera.</title>
        <authorList>
            <person name="Goeker M."/>
        </authorList>
    </citation>
    <scope>NUCLEOTIDE SEQUENCE [LARGE SCALE GENOMIC DNA]</scope>
    <source>
        <strain evidence="2 3">DSM 27148</strain>
    </source>
</reference>
<dbReference type="PANTHER" id="PTHR34989:SF1">
    <property type="entry name" value="PROTEIN HDED"/>
    <property type="match status" value="1"/>
</dbReference>
<dbReference type="InterPro" id="IPR052712">
    <property type="entry name" value="Acid_resist_chaperone_HdeD"/>
</dbReference>
<feature type="transmembrane region" description="Helical" evidence="1">
    <location>
        <begin position="122"/>
        <end position="141"/>
    </location>
</feature>
<keyword evidence="1" id="KW-0472">Membrane</keyword>
<feature type="transmembrane region" description="Helical" evidence="1">
    <location>
        <begin position="147"/>
        <end position="170"/>
    </location>
</feature>
<dbReference type="GO" id="GO:0005886">
    <property type="term" value="C:plasma membrane"/>
    <property type="evidence" value="ECO:0007669"/>
    <property type="project" value="TreeGrafter"/>
</dbReference>
<sequence>MAQIKQRGVIELGKSLLMVVLGLALLFIPEVTLVSLARLVAIFLIVQGIFVALSAFRYRRADINKYAFGLEAGVSLIVGFIILYNPGTTISFFVVVLAIWAILGGLLMAFSFNQLRKAGVTSWFLFFNSLVAMTFGLVLIFEPLRGGFALASIIGAFVLLHGLLSLFSAFSR</sequence>
<name>A0A419VVH6_9BACT</name>
<evidence type="ECO:0000256" key="1">
    <source>
        <dbReference type="SAM" id="Phobius"/>
    </source>
</evidence>
<feature type="transmembrane region" description="Helical" evidence="1">
    <location>
        <begin position="35"/>
        <end position="54"/>
    </location>
</feature>
<keyword evidence="3" id="KW-1185">Reference proteome</keyword>
<evidence type="ECO:0000313" key="3">
    <source>
        <dbReference type="Proteomes" id="UP000283387"/>
    </source>
</evidence>
<feature type="transmembrane region" description="Helical" evidence="1">
    <location>
        <begin position="90"/>
        <end position="110"/>
    </location>
</feature>
<feature type="transmembrane region" description="Helical" evidence="1">
    <location>
        <begin position="12"/>
        <end position="29"/>
    </location>
</feature>
<dbReference type="InterPro" id="IPR005325">
    <property type="entry name" value="DUF308_memb"/>
</dbReference>
<dbReference type="OrthoDB" id="1122767at2"/>
<comment type="caution">
    <text evidence="2">The sequence shown here is derived from an EMBL/GenBank/DDBJ whole genome shotgun (WGS) entry which is preliminary data.</text>
</comment>
<dbReference type="RefSeq" id="WP_120275514.1">
    <property type="nucleotide sequence ID" value="NZ_RAPN01000005.1"/>
</dbReference>
<accession>A0A419VVH6</accession>
<organism evidence="2 3">
    <name type="scientific">Mangrovibacterium diazotrophicum</name>
    <dbReference type="NCBI Taxonomy" id="1261403"/>
    <lineage>
        <taxon>Bacteria</taxon>
        <taxon>Pseudomonadati</taxon>
        <taxon>Bacteroidota</taxon>
        <taxon>Bacteroidia</taxon>
        <taxon>Marinilabiliales</taxon>
        <taxon>Prolixibacteraceae</taxon>
        <taxon>Mangrovibacterium</taxon>
    </lineage>
</organism>
<proteinExistence type="predicted"/>
<dbReference type="Proteomes" id="UP000283387">
    <property type="component" value="Unassembled WGS sequence"/>
</dbReference>
<dbReference type="AlphaFoldDB" id="A0A419VVH6"/>
<gene>
    <name evidence="2" type="ORF">BC643_4474</name>
</gene>
<dbReference type="Pfam" id="PF03729">
    <property type="entry name" value="DUF308"/>
    <property type="match status" value="2"/>
</dbReference>
<dbReference type="EMBL" id="RAPN01000005">
    <property type="protein sequence ID" value="RKD86157.1"/>
    <property type="molecule type" value="Genomic_DNA"/>
</dbReference>
<feature type="transmembrane region" description="Helical" evidence="1">
    <location>
        <begin position="66"/>
        <end position="84"/>
    </location>
</feature>